<evidence type="ECO:0000256" key="2">
    <source>
        <dbReference type="SAM" id="MobiDB-lite"/>
    </source>
</evidence>
<evidence type="ECO:0000313" key="3">
    <source>
        <dbReference type="Ensembl" id="ENSJHYP00000000525.1"/>
    </source>
</evidence>
<evidence type="ECO:0000313" key="4">
    <source>
        <dbReference type="Proteomes" id="UP000694408"/>
    </source>
</evidence>
<dbReference type="Ensembl" id="ENSJHYT00000000673.1">
    <property type="protein sequence ID" value="ENSJHYP00000000525.1"/>
    <property type="gene ID" value="ENSJHYG00000000471.1"/>
</dbReference>
<dbReference type="Proteomes" id="UP000694408">
    <property type="component" value="Unplaced"/>
</dbReference>
<accession>A0A8C5ID20</accession>
<organism evidence="3 4">
    <name type="scientific">Junco hyemalis</name>
    <name type="common">Dark-eyed junco</name>
    <dbReference type="NCBI Taxonomy" id="40217"/>
    <lineage>
        <taxon>Eukaryota</taxon>
        <taxon>Metazoa</taxon>
        <taxon>Chordata</taxon>
        <taxon>Craniata</taxon>
        <taxon>Vertebrata</taxon>
        <taxon>Euteleostomi</taxon>
        <taxon>Archelosauria</taxon>
        <taxon>Archosauria</taxon>
        <taxon>Dinosauria</taxon>
        <taxon>Saurischia</taxon>
        <taxon>Theropoda</taxon>
        <taxon>Coelurosauria</taxon>
        <taxon>Aves</taxon>
        <taxon>Neognathae</taxon>
        <taxon>Neoaves</taxon>
        <taxon>Telluraves</taxon>
        <taxon>Australaves</taxon>
        <taxon>Passeriformes</taxon>
        <taxon>Passerellidae</taxon>
        <taxon>Junco</taxon>
    </lineage>
</organism>
<dbReference type="Pfam" id="PF05760">
    <property type="entry name" value="IER"/>
    <property type="match status" value="1"/>
</dbReference>
<name>A0A8C5ID20_JUNHY</name>
<dbReference type="AlphaFoldDB" id="A0A8C5ID20"/>
<comment type="similarity">
    <text evidence="1">Belongs to the IER family.</text>
</comment>
<feature type="region of interest" description="Disordered" evidence="2">
    <location>
        <begin position="44"/>
        <end position="119"/>
    </location>
</feature>
<evidence type="ECO:0000256" key="1">
    <source>
        <dbReference type="ARBA" id="ARBA00006186"/>
    </source>
</evidence>
<sequence length="119" mass="13206">MEVAGEAQRLLTVSVWKLYRCRVRRGGLRLHRSLQLSLLVPPGTRNLTGIPRDTRTLPGIPSGHADPVLETPGHTELNGDPHGTRNRFGNPPDINGEPPGTCRHYRGSPKLLRAPPRWN</sequence>
<protein>
    <submittedName>
        <fullName evidence="3">Uncharacterized protein</fullName>
    </submittedName>
</protein>
<dbReference type="InterPro" id="IPR008653">
    <property type="entry name" value="IER"/>
</dbReference>
<keyword evidence="4" id="KW-1185">Reference proteome</keyword>
<proteinExistence type="inferred from homology"/>
<reference evidence="3" key="2">
    <citation type="submission" date="2025-09" db="UniProtKB">
        <authorList>
            <consortium name="Ensembl"/>
        </authorList>
    </citation>
    <scope>IDENTIFICATION</scope>
</reference>
<reference evidence="3" key="1">
    <citation type="submission" date="2025-08" db="UniProtKB">
        <authorList>
            <consortium name="Ensembl"/>
        </authorList>
    </citation>
    <scope>IDENTIFICATION</scope>
</reference>
<dbReference type="PANTHER" id="PTHR15895">
    <property type="entry name" value="IMMEDIATE EARLY RESPONSE GENE"/>
    <property type="match status" value="1"/>
</dbReference>